<evidence type="ECO:0000256" key="8">
    <source>
        <dbReference type="RuleBase" id="RU000384"/>
    </source>
</evidence>
<keyword evidence="5" id="KW-0963">Cytoplasm</keyword>
<evidence type="ECO:0000313" key="10">
    <source>
        <dbReference type="EMBL" id="MBO1263889.1"/>
    </source>
</evidence>
<keyword evidence="11" id="KW-1185">Reference proteome</keyword>
<comment type="caution">
    <text evidence="10">The sequence shown here is derived from an EMBL/GenBank/DDBJ whole genome shotgun (WGS) entry which is preliminary data.</text>
</comment>
<dbReference type="EC" id="6.3.1.2" evidence="3"/>
<evidence type="ECO:0000256" key="7">
    <source>
        <dbReference type="PROSITE-ProRule" id="PRU01331"/>
    </source>
</evidence>
<evidence type="ECO:0000256" key="1">
    <source>
        <dbReference type="ARBA" id="ARBA00004496"/>
    </source>
</evidence>
<evidence type="ECO:0000259" key="9">
    <source>
        <dbReference type="PROSITE" id="PS51987"/>
    </source>
</evidence>
<dbReference type="InterPro" id="IPR014746">
    <property type="entry name" value="Gln_synth/guanido_kin_cat_dom"/>
</dbReference>
<dbReference type="PROSITE" id="PS00181">
    <property type="entry name" value="GLNA_ATP"/>
    <property type="match status" value="1"/>
</dbReference>
<proteinExistence type="inferred from homology"/>
<dbReference type="PROSITE" id="PS51987">
    <property type="entry name" value="GS_CATALYTIC"/>
    <property type="match status" value="1"/>
</dbReference>
<dbReference type="GO" id="GO:0006542">
    <property type="term" value="P:glutamine biosynthetic process"/>
    <property type="evidence" value="ECO:0007669"/>
    <property type="project" value="TreeGrafter"/>
</dbReference>
<dbReference type="AlphaFoldDB" id="A0A939H4B1"/>
<evidence type="ECO:0000256" key="2">
    <source>
        <dbReference type="ARBA" id="ARBA00009897"/>
    </source>
</evidence>
<dbReference type="GO" id="GO:0019740">
    <property type="term" value="P:nitrogen utilization"/>
    <property type="evidence" value="ECO:0007669"/>
    <property type="project" value="TreeGrafter"/>
</dbReference>
<gene>
    <name evidence="10" type="ORF">J3A84_02375</name>
</gene>
<dbReference type="SMART" id="SM01230">
    <property type="entry name" value="Gln-synt_C"/>
    <property type="match status" value="1"/>
</dbReference>
<dbReference type="PANTHER" id="PTHR43407">
    <property type="entry name" value="GLUTAMINE SYNTHETASE"/>
    <property type="match status" value="1"/>
</dbReference>
<dbReference type="InterPro" id="IPR027303">
    <property type="entry name" value="Gln_synth_gly_rich_site"/>
</dbReference>
<comment type="similarity">
    <text evidence="2 7 8">Belongs to the glutamine synthetase family.</text>
</comment>
<evidence type="ECO:0000256" key="6">
    <source>
        <dbReference type="ARBA" id="ARBA00030668"/>
    </source>
</evidence>
<evidence type="ECO:0000256" key="5">
    <source>
        <dbReference type="ARBA" id="ARBA00022490"/>
    </source>
</evidence>
<evidence type="ECO:0000256" key="4">
    <source>
        <dbReference type="ARBA" id="ARBA00021364"/>
    </source>
</evidence>
<dbReference type="Proteomes" id="UP000664218">
    <property type="component" value="Unassembled WGS sequence"/>
</dbReference>
<dbReference type="GO" id="GO:0004356">
    <property type="term" value="F:glutamine synthetase activity"/>
    <property type="evidence" value="ECO:0007669"/>
    <property type="project" value="UniProtKB-EC"/>
</dbReference>
<dbReference type="GO" id="GO:0016020">
    <property type="term" value="C:membrane"/>
    <property type="evidence" value="ECO:0007669"/>
    <property type="project" value="TreeGrafter"/>
</dbReference>
<name>A0A939H4B1_9CLOT</name>
<reference evidence="10" key="1">
    <citation type="submission" date="2021-03" db="EMBL/GenBank/DDBJ databases">
        <title>Proteiniclasticum marinus sp. nov., isolated from tidal flat sediment.</title>
        <authorList>
            <person name="Namirimu T."/>
            <person name="Yang J.-A."/>
            <person name="Yang S.-H."/>
            <person name="Kim Y.-J."/>
            <person name="Kwon K.K."/>
        </authorList>
    </citation>
    <scope>NUCLEOTIDE SEQUENCE</scope>
    <source>
        <strain evidence="10">SCR006</strain>
    </source>
</reference>
<evidence type="ECO:0000313" key="11">
    <source>
        <dbReference type="Proteomes" id="UP000664218"/>
    </source>
</evidence>
<accession>A0A939H4B1</accession>
<dbReference type="RefSeq" id="WP_207598387.1">
    <property type="nucleotide sequence ID" value="NZ_JAFNJU010000001.1"/>
</dbReference>
<dbReference type="SUPFAM" id="SSF55931">
    <property type="entry name" value="Glutamine synthetase/guanido kinase"/>
    <property type="match status" value="1"/>
</dbReference>
<protein>
    <recommendedName>
        <fullName evidence="4">Glutamine synthetase</fullName>
        <ecNumber evidence="3">6.3.1.2</ecNumber>
    </recommendedName>
    <alternativeName>
        <fullName evidence="6">Glutamate--ammonia ligase</fullName>
    </alternativeName>
</protein>
<dbReference type="Pfam" id="PF00120">
    <property type="entry name" value="Gln-synt_C"/>
    <property type="match status" value="1"/>
</dbReference>
<dbReference type="Gene3D" id="3.30.590.10">
    <property type="entry name" value="Glutamine synthetase/guanido kinase, catalytic domain"/>
    <property type="match status" value="1"/>
</dbReference>
<evidence type="ECO:0000256" key="3">
    <source>
        <dbReference type="ARBA" id="ARBA00012937"/>
    </source>
</evidence>
<dbReference type="PANTHER" id="PTHR43407:SF1">
    <property type="entry name" value="LENGSIN"/>
    <property type="match status" value="1"/>
</dbReference>
<dbReference type="EMBL" id="JAFNJU010000001">
    <property type="protein sequence ID" value="MBO1263889.1"/>
    <property type="molecule type" value="Genomic_DNA"/>
</dbReference>
<dbReference type="GO" id="GO:0005737">
    <property type="term" value="C:cytoplasm"/>
    <property type="evidence" value="ECO:0007669"/>
    <property type="project" value="UniProtKB-SubCell"/>
</dbReference>
<sequence>MRKDLIYTFHKNDLAKEVLIGKLKEHPEIRFVSLAAVDLIGHETDTKIPVSLFIEDIDNYLYGFAAQTDGSSVFLPKIATLNNAKVNMKADTEVKWFVEYNESLTDVDTGKPVGTLKIPCFLYHDGIPVDSRHILTEAEKSFRKHILEAFSESTQLQKEFGFTSEDIEKVDITSATELEFWVKSPDTSGDIEALSTSQELKEQYWSKTRGAVRSAVEETLILMELYGIKPEMGHKEVGGVRAKLNNDGRFEGVLEQLEIDWKYASPKQTGDYELFVRNLVREVFIRYGLEVTFLAKPLDRIAGSGEHTHISASVKLKNGKRVNLFHTTAKDFMSSIGYGSLMGILKNYEVINPFVTSSNEAFKRLKKGYEAPISIVSSLGYEPHIPSRNRTILIGLIRDENSPLATRFELRSPNPHTNTFLCISSMLMAMTDGILYAKDKTCEALLKELSKEPGEPADYLDRERAYRTEKDVFDDFTDEERERYFGVAPETVYENIKAFHLYPEKVDVLKRDDVFSEKIIDSYAAGLLYKWYTEIDHRMIPSFISEIRRCRKFHKDGVFLDDRANWDRVERLKIALMKNTDKSKGIFNYMREALEKEDYDVLSDTQKVMYEKISELRQAYKEYKDNLMDIC</sequence>
<organism evidence="10 11">
    <name type="scientific">Proteiniclasticum aestuarii</name>
    <dbReference type="NCBI Taxonomy" id="2817862"/>
    <lineage>
        <taxon>Bacteria</taxon>
        <taxon>Bacillati</taxon>
        <taxon>Bacillota</taxon>
        <taxon>Clostridia</taxon>
        <taxon>Eubacteriales</taxon>
        <taxon>Clostridiaceae</taxon>
        <taxon>Proteiniclasticum</taxon>
    </lineage>
</organism>
<dbReference type="InterPro" id="IPR008146">
    <property type="entry name" value="Gln_synth_cat_dom"/>
</dbReference>
<feature type="domain" description="GS catalytic" evidence="9">
    <location>
        <begin position="152"/>
        <end position="550"/>
    </location>
</feature>
<comment type="subcellular location">
    <subcellularLocation>
        <location evidence="1">Cytoplasm</location>
    </subcellularLocation>
</comment>